<dbReference type="RefSeq" id="WP_012935606.1">
    <property type="nucleotide sequence ID" value="NC_013739.1"/>
</dbReference>
<dbReference type="AlphaFoldDB" id="D3F4U8"/>
<dbReference type="EMBL" id="CP001854">
    <property type="protein sequence ID" value="ADB52555.1"/>
    <property type="molecule type" value="Genomic_DNA"/>
</dbReference>
<reference evidence="4" key="2">
    <citation type="submission" date="2010-01" db="EMBL/GenBank/DDBJ databases">
        <title>The complete genome of Conexibacter woesei DSM 14684.</title>
        <authorList>
            <consortium name="US DOE Joint Genome Institute (JGI-PGF)"/>
            <person name="Lucas S."/>
            <person name="Copeland A."/>
            <person name="Lapidus A."/>
            <person name="Glavina del Rio T."/>
            <person name="Dalin E."/>
            <person name="Tice H."/>
            <person name="Bruce D."/>
            <person name="Goodwin L."/>
            <person name="Pitluck S."/>
            <person name="Kyrpides N."/>
            <person name="Mavromatis K."/>
            <person name="Ivanova N."/>
            <person name="Mikhailova N."/>
            <person name="Chertkov O."/>
            <person name="Brettin T."/>
            <person name="Detter J.C."/>
            <person name="Han C."/>
            <person name="Larimer F."/>
            <person name="Land M."/>
            <person name="Hauser L."/>
            <person name="Markowitz V."/>
            <person name="Cheng J.-F."/>
            <person name="Hugenholtz P."/>
            <person name="Woyke T."/>
            <person name="Wu D."/>
            <person name="Pukall R."/>
            <person name="Steenblock K."/>
            <person name="Schneider S."/>
            <person name="Klenk H.-P."/>
            <person name="Eisen J.A."/>
        </authorList>
    </citation>
    <scope>NUCLEOTIDE SEQUENCE [LARGE SCALE GENOMIC DNA]</scope>
    <source>
        <strain evidence="4">DSM 14684 / CIP 108061 / JCM 11494 / NBRC 100937 / ID131577</strain>
    </source>
</reference>
<sequence>MSSSSALPATGYEPREIVDAHMHVGDFPEFNVRLDASGLTALMQHYGIVSGMVFTPDNQYTRTVVEEVDGAFGMVWANPHRPGFLEEALELLDHPRFVGVKLHPLLDAFHPNDPALHPLIEEIVRRDMPVLLHCGHPIFSLPWSIEELARQFPAARVILGHMGHGNIIYINASIDVAERNPNVYLETSGMPMHTKIAEAVERVGPEKVMYGSDIPFHEIGVEVRKVLVSGLEPALVERVLATNARKLFFGDEQADAPPAAR</sequence>
<dbReference type="InterPro" id="IPR032466">
    <property type="entry name" value="Metal_Hydrolase"/>
</dbReference>
<keyword evidence="3" id="KW-0378">Hydrolase</keyword>
<evidence type="ECO:0000313" key="4">
    <source>
        <dbReference type="Proteomes" id="UP000008229"/>
    </source>
</evidence>
<feature type="domain" description="Amidohydrolase-related" evidence="2">
    <location>
        <begin position="43"/>
        <end position="249"/>
    </location>
</feature>
<evidence type="ECO:0000313" key="3">
    <source>
        <dbReference type="EMBL" id="ADB52555.1"/>
    </source>
</evidence>
<reference evidence="3 4" key="1">
    <citation type="journal article" date="2010" name="Stand. Genomic Sci.">
        <title>Complete genome sequence of Conexibacter woesei type strain (ID131577).</title>
        <authorList>
            <person name="Pukall R."/>
            <person name="Lapidus A."/>
            <person name="Glavina Del Rio T."/>
            <person name="Copeland A."/>
            <person name="Tice H."/>
            <person name="Cheng J.-F."/>
            <person name="Lucas S."/>
            <person name="Chen F."/>
            <person name="Nolan M."/>
            <person name="Bruce D."/>
            <person name="Goodwin L."/>
            <person name="Pitluck S."/>
            <person name="Mavromatis K."/>
            <person name="Ivanova N."/>
            <person name="Ovchinnikova G."/>
            <person name="Pati A."/>
            <person name="Chen A."/>
            <person name="Palaniappan K."/>
            <person name="Land M."/>
            <person name="Hauser L."/>
            <person name="Chang Y.-J."/>
            <person name="Jeffries C.D."/>
            <person name="Chain P."/>
            <person name="Meincke L."/>
            <person name="Sims D."/>
            <person name="Brettin T."/>
            <person name="Detter J.C."/>
            <person name="Rohde M."/>
            <person name="Goeker M."/>
            <person name="Bristow J."/>
            <person name="Eisen J.A."/>
            <person name="Markowitz V."/>
            <person name="Kyrpides N.C."/>
            <person name="Klenk H.-P."/>
            <person name="Hugenholtz P."/>
        </authorList>
    </citation>
    <scope>NUCLEOTIDE SEQUENCE [LARGE SCALE GENOMIC DNA]</scope>
    <source>
        <strain evidence="4">DSM 14684 / CIP 108061 / JCM 11494 / NBRC 100937 / ID131577</strain>
    </source>
</reference>
<protein>
    <submittedName>
        <fullName evidence="3">Amidohydrolase 2</fullName>
    </submittedName>
</protein>
<dbReference type="Proteomes" id="UP000008229">
    <property type="component" value="Chromosome"/>
</dbReference>
<dbReference type="eggNOG" id="COG2159">
    <property type="taxonomic scope" value="Bacteria"/>
</dbReference>
<dbReference type="InterPro" id="IPR032465">
    <property type="entry name" value="ACMSD"/>
</dbReference>
<dbReference type="STRING" id="469383.Cwoe_4140"/>
<dbReference type="Pfam" id="PF04909">
    <property type="entry name" value="Amidohydro_2"/>
    <property type="match status" value="1"/>
</dbReference>
<organism evidence="3 4">
    <name type="scientific">Conexibacter woesei (strain DSM 14684 / CCUG 47730 / CIP 108061 / JCM 11494 / NBRC 100937 / ID131577)</name>
    <dbReference type="NCBI Taxonomy" id="469383"/>
    <lineage>
        <taxon>Bacteria</taxon>
        <taxon>Bacillati</taxon>
        <taxon>Actinomycetota</taxon>
        <taxon>Thermoleophilia</taxon>
        <taxon>Solirubrobacterales</taxon>
        <taxon>Conexibacteraceae</taxon>
        <taxon>Conexibacter</taxon>
    </lineage>
</organism>
<dbReference type="Gene3D" id="3.20.20.140">
    <property type="entry name" value="Metal-dependent hydrolases"/>
    <property type="match status" value="1"/>
</dbReference>
<keyword evidence="4" id="KW-1185">Reference proteome</keyword>
<evidence type="ECO:0000256" key="1">
    <source>
        <dbReference type="ARBA" id="ARBA00023239"/>
    </source>
</evidence>
<dbReference type="HOGENOM" id="CLU_044590_6_2_11"/>
<dbReference type="PANTHER" id="PTHR21240">
    <property type="entry name" value="2-AMINO-3-CARBOXYLMUCONATE-6-SEMIALDEHYDE DECARBOXYLASE"/>
    <property type="match status" value="1"/>
</dbReference>
<dbReference type="InterPro" id="IPR006680">
    <property type="entry name" value="Amidohydro-rel"/>
</dbReference>
<dbReference type="OrthoDB" id="1407586at2"/>
<accession>D3F4U8</accession>
<dbReference type="GO" id="GO:0016787">
    <property type="term" value="F:hydrolase activity"/>
    <property type="evidence" value="ECO:0007669"/>
    <property type="project" value="UniProtKB-KW"/>
</dbReference>
<dbReference type="SUPFAM" id="SSF51556">
    <property type="entry name" value="Metallo-dependent hydrolases"/>
    <property type="match status" value="1"/>
</dbReference>
<keyword evidence="1" id="KW-0456">Lyase</keyword>
<proteinExistence type="predicted"/>
<dbReference type="KEGG" id="cwo:Cwoe_4140"/>
<name>D3F4U8_CONWI</name>
<dbReference type="GO" id="GO:0016831">
    <property type="term" value="F:carboxy-lyase activity"/>
    <property type="evidence" value="ECO:0007669"/>
    <property type="project" value="InterPro"/>
</dbReference>
<dbReference type="CDD" id="cd01292">
    <property type="entry name" value="metallo-dependent_hydrolases"/>
    <property type="match status" value="1"/>
</dbReference>
<gene>
    <name evidence="3" type="ordered locus">Cwoe_4140</name>
</gene>
<dbReference type="PANTHER" id="PTHR21240:SF19">
    <property type="entry name" value="CATALYTIC_ HYDROLASE"/>
    <property type="match status" value="1"/>
</dbReference>
<evidence type="ECO:0000259" key="2">
    <source>
        <dbReference type="Pfam" id="PF04909"/>
    </source>
</evidence>